<dbReference type="InterPro" id="IPR032783">
    <property type="entry name" value="AraC_lig"/>
</dbReference>
<dbReference type="PANTHER" id="PTHR46796">
    <property type="entry name" value="HTH-TYPE TRANSCRIPTIONAL ACTIVATOR RHAS-RELATED"/>
    <property type="match status" value="1"/>
</dbReference>
<evidence type="ECO:0000256" key="2">
    <source>
        <dbReference type="ARBA" id="ARBA00023125"/>
    </source>
</evidence>
<accession>A0A9X2C0T2</accession>
<dbReference type="Proteomes" id="UP001139353">
    <property type="component" value="Unassembled WGS sequence"/>
</dbReference>
<proteinExistence type="predicted"/>
<evidence type="ECO:0000259" key="4">
    <source>
        <dbReference type="PROSITE" id="PS01124"/>
    </source>
</evidence>
<dbReference type="Pfam" id="PF12852">
    <property type="entry name" value="Cupin_6"/>
    <property type="match status" value="1"/>
</dbReference>
<keyword evidence="1" id="KW-0805">Transcription regulation</keyword>
<dbReference type="Gene3D" id="1.10.10.60">
    <property type="entry name" value="Homeodomain-like"/>
    <property type="match status" value="2"/>
</dbReference>
<dbReference type="InterPro" id="IPR050204">
    <property type="entry name" value="AraC_XylS_family_regulators"/>
</dbReference>
<name>A0A9X2C0T2_9BURK</name>
<protein>
    <submittedName>
        <fullName evidence="5">AraC family transcriptional regulator</fullName>
    </submittedName>
</protein>
<keyword evidence="2" id="KW-0238">DNA-binding</keyword>
<dbReference type="InterPro" id="IPR011051">
    <property type="entry name" value="RmlC_Cupin_sf"/>
</dbReference>
<dbReference type="SMART" id="SM00342">
    <property type="entry name" value="HTH_ARAC"/>
    <property type="match status" value="1"/>
</dbReference>
<feature type="domain" description="HTH araC/xylS-type" evidence="4">
    <location>
        <begin position="205"/>
        <end position="306"/>
    </location>
</feature>
<dbReference type="SUPFAM" id="SSF46689">
    <property type="entry name" value="Homeodomain-like"/>
    <property type="match status" value="2"/>
</dbReference>
<dbReference type="GO" id="GO:0003700">
    <property type="term" value="F:DNA-binding transcription factor activity"/>
    <property type="evidence" value="ECO:0007669"/>
    <property type="project" value="InterPro"/>
</dbReference>
<evidence type="ECO:0000313" key="6">
    <source>
        <dbReference type="Proteomes" id="UP001139353"/>
    </source>
</evidence>
<gene>
    <name evidence="5" type="ORF">LPC04_00750</name>
</gene>
<organism evidence="5 6">
    <name type="scientific">Scleromatobacter humisilvae</name>
    <dbReference type="NCBI Taxonomy" id="2897159"/>
    <lineage>
        <taxon>Bacteria</taxon>
        <taxon>Pseudomonadati</taxon>
        <taxon>Pseudomonadota</taxon>
        <taxon>Betaproteobacteria</taxon>
        <taxon>Burkholderiales</taxon>
        <taxon>Sphaerotilaceae</taxon>
        <taxon>Scleromatobacter</taxon>
    </lineage>
</organism>
<dbReference type="InterPro" id="IPR009057">
    <property type="entry name" value="Homeodomain-like_sf"/>
</dbReference>
<dbReference type="RefSeq" id="WP_275680263.1">
    <property type="nucleotide sequence ID" value="NZ_JAJLJH010000001.1"/>
</dbReference>
<sequence length="314" mass="33989">MDPLSHLVTLLDPRGRMELRCLFGAAFAAPHDAIGPWRAPFHVVLRGECELWLPESRRSVTLRPGSLLVLPRGAAHTLRASASRAGASARIRTQPGELVDIKTNVRDPARADIEILCGEFEFRGRRRSALLEALPECLVVEFAERPEFGWLQGLLRMMAHEIAHQDAGAAAIVAELSGAVFTLAVRAHLETQPEHAGVLGLMANARLAPALAAMLESPGEPWTVETLAARCHLSRAAFARLFAQHARSGPLELLTSLRMELASRLLAVGEQDTATIGEAVGYRSEAAFNRAFARHAGMTPGRFRRGERAAATAG</sequence>
<evidence type="ECO:0000313" key="5">
    <source>
        <dbReference type="EMBL" id="MCK9684230.1"/>
    </source>
</evidence>
<evidence type="ECO:0000256" key="1">
    <source>
        <dbReference type="ARBA" id="ARBA00023015"/>
    </source>
</evidence>
<keyword evidence="6" id="KW-1185">Reference proteome</keyword>
<dbReference type="InterPro" id="IPR018060">
    <property type="entry name" value="HTH_AraC"/>
</dbReference>
<dbReference type="GO" id="GO:0043565">
    <property type="term" value="F:sequence-specific DNA binding"/>
    <property type="evidence" value="ECO:0007669"/>
    <property type="project" value="InterPro"/>
</dbReference>
<dbReference type="Gene3D" id="2.60.120.10">
    <property type="entry name" value="Jelly Rolls"/>
    <property type="match status" value="1"/>
</dbReference>
<dbReference type="PROSITE" id="PS01124">
    <property type="entry name" value="HTH_ARAC_FAMILY_2"/>
    <property type="match status" value="1"/>
</dbReference>
<reference evidence="5" key="1">
    <citation type="submission" date="2021-11" db="EMBL/GenBank/DDBJ databases">
        <title>BS-T2-15 a new species belonging to the Comamonadaceae family isolated from the soil of a French oak forest.</title>
        <authorList>
            <person name="Mieszkin S."/>
            <person name="Alain K."/>
        </authorList>
    </citation>
    <scope>NUCLEOTIDE SEQUENCE</scope>
    <source>
        <strain evidence="5">BS-T2-15</strain>
    </source>
</reference>
<comment type="caution">
    <text evidence="5">The sequence shown here is derived from an EMBL/GenBank/DDBJ whole genome shotgun (WGS) entry which is preliminary data.</text>
</comment>
<dbReference type="PANTHER" id="PTHR46796:SF7">
    <property type="entry name" value="ARAC FAMILY TRANSCRIPTIONAL REGULATOR"/>
    <property type="match status" value="1"/>
</dbReference>
<dbReference type="SUPFAM" id="SSF51182">
    <property type="entry name" value="RmlC-like cupins"/>
    <property type="match status" value="1"/>
</dbReference>
<dbReference type="InterPro" id="IPR014710">
    <property type="entry name" value="RmlC-like_jellyroll"/>
</dbReference>
<keyword evidence="3" id="KW-0804">Transcription</keyword>
<evidence type="ECO:0000256" key="3">
    <source>
        <dbReference type="ARBA" id="ARBA00023163"/>
    </source>
</evidence>
<dbReference type="Pfam" id="PF12833">
    <property type="entry name" value="HTH_18"/>
    <property type="match status" value="1"/>
</dbReference>
<dbReference type="AlphaFoldDB" id="A0A9X2C0T2"/>
<dbReference type="EMBL" id="JAJLJH010000001">
    <property type="protein sequence ID" value="MCK9684230.1"/>
    <property type="molecule type" value="Genomic_DNA"/>
</dbReference>